<dbReference type="EMBL" id="PGGS01000054">
    <property type="protein sequence ID" value="PNH10486.1"/>
    <property type="molecule type" value="Genomic_DNA"/>
</dbReference>
<evidence type="ECO:0000313" key="3">
    <source>
        <dbReference type="EMBL" id="PNH10486.1"/>
    </source>
</evidence>
<protein>
    <recommendedName>
        <fullName evidence="2">SnoaL-like domain-containing protein</fullName>
    </recommendedName>
</protein>
<dbReference type="AlphaFoldDB" id="A0A2J8AD96"/>
<dbReference type="Proteomes" id="UP000236333">
    <property type="component" value="Unassembled WGS sequence"/>
</dbReference>
<dbReference type="InterPro" id="IPR032710">
    <property type="entry name" value="NTF2-like_dom_sf"/>
</dbReference>
<name>A0A2J8AD96_9CHLO</name>
<dbReference type="SUPFAM" id="SSF54427">
    <property type="entry name" value="NTF2-like"/>
    <property type="match status" value="1"/>
</dbReference>
<comment type="caution">
    <text evidence="3">The sequence shown here is derived from an EMBL/GenBank/DDBJ whole genome shotgun (WGS) entry which is preliminary data.</text>
</comment>
<feature type="region of interest" description="Disordered" evidence="1">
    <location>
        <begin position="113"/>
        <end position="171"/>
    </location>
</feature>
<evidence type="ECO:0000313" key="4">
    <source>
        <dbReference type="Proteomes" id="UP000236333"/>
    </source>
</evidence>
<sequence>MDVARAVGEEWIAAWNERDLERIMSHYAEDVRFESPRVAAAFKSTGGQVGSPDGVLLGAASLRPYFQQGLAALPHLHLELLRVLEGPPGWWALRYRRETGAEVVESFRLRGVGDQQEEQRQKGGGQQQQQALEGGRPQQQEQRQQHQEQEGQQQQQQGQQQEGQDQRQQRQQHAVLIDAVRVFYDTVC</sequence>
<organism evidence="3 4">
    <name type="scientific">Tetrabaena socialis</name>
    <dbReference type="NCBI Taxonomy" id="47790"/>
    <lineage>
        <taxon>Eukaryota</taxon>
        <taxon>Viridiplantae</taxon>
        <taxon>Chlorophyta</taxon>
        <taxon>core chlorophytes</taxon>
        <taxon>Chlorophyceae</taxon>
        <taxon>CS clade</taxon>
        <taxon>Chlamydomonadales</taxon>
        <taxon>Tetrabaenaceae</taxon>
        <taxon>Tetrabaena</taxon>
    </lineage>
</organism>
<dbReference type="Gene3D" id="3.10.450.50">
    <property type="match status" value="1"/>
</dbReference>
<feature type="compositionally biased region" description="Low complexity" evidence="1">
    <location>
        <begin position="127"/>
        <end position="142"/>
    </location>
</feature>
<dbReference type="InterPro" id="IPR037401">
    <property type="entry name" value="SnoaL-like"/>
</dbReference>
<proteinExistence type="predicted"/>
<feature type="domain" description="SnoaL-like" evidence="2">
    <location>
        <begin position="9"/>
        <end position="98"/>
    </location>
</feature>
<keyword evidence="4" id="KW-1185">Reference proteome</keyword>
<reference evidence="3 4" key="1">
    <citation type="journal article" date="2017" name="Mol. Biol. Evol.">
        <title>The 4-celled Tetrabaena socialis nuclear genome reveals the essential components for genetic control of cell number at the origin of multicellularity in the volvocine lineage.</title>
        <authorList>
            <person name="Featherston J."/>
            <person name="Arakaki Y."/>
            <person name="Hanschen E.R."/>
            <person name="Ferris P.J."/>
            <person name="Michod R.E."/>
            <person name="Olson B.J.S.C."/>
            <person name="Nozaki H."/>
            <person name="Durand P.M."/>
        </authorList>
    </citation>
    <scope>NUCLEOTIDE SEQUENCE [LARGE SCALE GENOMIC DNA]</scope>
    <source>
        <strain evidence="3 4">NIES-571</strain>
    </source>
</reference>
<accession>A0A2J8AD96</accession>
<gene>
    <name evidence="3" type="ORF">TSOC_002764</name>
</gene>
<evidence type="ECO:0000259" key="2">
    <source>
        <dbReference type="Pfam" id="PF12680"/>
    </source>
</evidence>
<dbReference type="Pfam" id="PF12680">
    <property type="entry name" value="SnoaL_2"/>
    <property type="match status" value="1"/>
</dbReference>
<dbReference type="OrthoDB" id="535786at2759"/>
<feature type="compositionally biased region" description="Low complexity" evidence="1">
    <location>
        <begin position="150"/>
        <end position="163"/>
    </location>
</feature>
<evidence type="ECO:0000256" key="1">
    <source>
        <dbReference type="SAM" id="MobiDB-lite"/>
    </source>
</evidence>